<dbReference type="Proteomes" id="UP000616595">
    <property type="component" value="Unassembled WGS sequence"/>
</dbReference>
<keyword evidence="3" id="KW-1185">Reference proteome</keyword>
<reference evidence="2" key="2">
    <citation type="submission" date="2020-10" db="EMBL/GenBank/DDBJ databases">
        <title>Comparative genomics of the Acetobacterium genus.</title>
        <authorList>
            <person name="Marshall C."/>
            <person name="May H."/>
            <person name="Norman S."/>
        </authorList>
    </citation>
    <scope>NUCLEOTIDE SEQUENCE</scope>
    <source>
        <strain evidence="2">DER-2019</strain>
    </source>
</reference>
<evidence type="ECO:0000313" key="3">
    <source>
        <dbReference type="Proteomes" id="UP000616595"/>
    </source>
</evidence>
<keyword evidence="1" id="KW-0472">Membrane</keyword>
<comment type="caution">
    <text evidence="2">The sequence shown here is derived from an EMBL/GenBank/DDBJ whole genome shotgun (WGS) entry which is preliminary data.</text>
</comment>
<feature type="transmembrane region" description="Helical" evidence="1">
    <location>
        <begin position="68"/>
        <end position="88"/>
    </location>
</feature>
<gene>
    <name evidence="2" type="ORF">GH810_04225</name>
</gene>
<proteinExistence type="predicted"/>
<organism evidence="2 3">
    <name type="scientific">Acetobacterium paludosum</name>
    <dbReference type="NCBI Taxonomy" id="52693"/>
    <lineage>
        <taxon>Bacteria</taxon>
        <taxon>Bacillati</taxon>
        <taxon>Bacillota</taxon>
        <taxon>Clostridia</taxon>
        <taxon>Eubacteriales</taxon>
        <taxon>Eubacteriaceae</taxon>
        <taxon>Acetobacterium</taxon>
    </lineage>
</organism>
<feature type="transmembrane region" description="Helical" evidence="1">
    <location>
        <begin position="30"/>
        <end position="48"/>
    </location>
</feature>
<evidence type="ECO:0000256" key="1">
    <source>
        <dbReference type="SAM" id="Phobius"/>
    </source>
</evidence>
<sequence>MEQSNNPVYGFGVVFFVLILHPFFDKNWYIILILSMVVGGGFEFLSSCFQQYATGTVSWQYQQMPLNLYGRTSLVLSFYWGVLGLSWVKIIDPLVSTAIKKTPLKIEVIVTSILSIFMIFDMIISFLAVKRWDERINNIPANSRVEEFLDNTYPNSVLEKIYPDITLVSHS</sequence>
<keyword evidence="1" id="KW-1133">Transmembrane helix</keyword>
<keyword evidence="1" id="KW-0812">Transmembrane</keyword>
<reference evidence="2" key="1">
    <citation type="submission" date="2019-10" db="EMBL/GenBank/DDBJ databases">
        <authorList>
            <person name="Ross D.E."/>
            <person name="Gulliver D."/>
        </authorList>
    </citation>
    <scope>NUCLEOTIDE SEQUENCE</scope>
    <source>
        <strain evidence="2">DER-2019</strain>
    </source>
</reference>
<dbReference type="EMBL" id="WJBD01000003">
    <property type="protein sequence ID" value="MBC3887510.1"/>
    <property type="molecule type" value="Genomic_DNA"/>
</dbReference>
<dbReference type="AlphaFoldDB" id="A0A923KVI6"/>
<feature type="transmembrane region" description="Helical" evidence="1">
    <location>
        <begin position="7"/>
        <end position="24"/>
    </location>
</feature>
<feature type="transmembrane region" description="Helical" evidence="1">
    <location>
        <begin position="108"/>
        <end position="129"/>
    </location>
</feature>
<dbReference type="OrthoDB" id="9789229at2"/>
<dbReference type="Pfam" id="PF06541">
    <property type="entry name" value="ABC_trans_CmpB"/>
    <property type="match status" value="1"/>
</dbReference>
<dbReference type="InterPro" id="IPR010540">
    <property type="entry name" value="CmpB_TMEM229"/>
</dbReference>
<accession>A0A923KVI6</accession>
<name>A0A923KVI6_9FIRM</name>
<evidence type="ECO:0008006" key="4">
    <source>
        <dbReference type="Google" id="ProtNLM"/>
    </source>
</evidence>
<evidence type="ECO:0000313" key="2">
    <source>
        <dbReference type="EMBL" id="MBC3887510.1"/>
    </source>
</evidence>
<protein>
    <recommendedName>
        <fullName evidence="4">ABC transporter permease</fullName>
    </recommendedName>
</protein>
<dbReference type="RefSeq" id="WP_148565883.1">
    <property type="nucleotide sequence ID" value="NZ_RXYA01000002.1"/>
</dbReference>